<keyword evidence="2" id="KW-1185">Reference proteome</keyword>
<gene>
    <name evidence="1" type="ORF">W822_14760</name>
</gene>
<dbReference type="STRING" id="1424334.W822_14760"/>
<dbReference type="HOGENOM" id="CLU_2010393_0_0_4"/>
<dbReference type="AlphaFoldDB" id="V8QRX3"/>
<proteinExistence type="predicted"/>
<sequence length="123" mass="14148">MKDTRGRMRFIKYLIAALFVLVALIYLGISLNGLNDDTADYTQFDKERAIITCMTAEYATRYADDPAESDMFPECEARFEKLKATLPYAEYVRIQQTPVSTEAGPNEMQPYEIFLHIMTGQDR</sequence>
<accession>V8QRX3</accession>
<comment type="caution">
    <text evidence="1">The sequence shown here is derived from an EMBL/GenBank/DDBJ whole genome shotgun (WGS) entry which is preliminary data.</text>
</comment>
<dbReference type="EMBL" id="AYXT01000010">
    <property type="protein sequence ID" value="ETF02392.1"/>
    <property type="molecule type" value="Genomic_DNA"/>
</dbReference>
<dbReference type="PATRIC" id="fig|1424334.3.peg.2966"/>
<dbReference type="eggNOG" id="ENOG5030WIB">
    <property type="taxonomic scope" value="Bacteria"/>
</dbReference>
<name>V8QRX3_9BURK</name>
<dbReference type="RefSeq" id="WP_024005905.1">
    <property type="nucleotide sequence ID" value="NZ_KI650980.1"/>
</dbReference>
<organism evidence="1 2">
    <name type="scientific">Advenella kashmirensis W13003</name>
    <dbReference type="NCBI Taxonomy" id="1424334"/>
    <lineage>
        <taxon>Bacteria</taxon>
        <taxon>Pseudomonadati</taxon>
        <taxon>Pseudomonadota</taxon>
        <taxon>Betaproteobacteria</taxon>
        <taxon>Burkholderiales</taxon>
        <taxon>Alcaligenaceae</taxon>
    </lineage>
</organism>
<evidence type="ECO:0000313" key="1">
    <source>
        <dbReference type="EMBL" id="ETF02392.1"/>
    </source>
</evidence>
<evidence type="ECO:0000313" key="2">
    <source>
        <dbReference type="Proteomes" id="UP000018733"/>
    </source>
</evidence>
<dbReference type="Proteomes" id="UP000018733">
    <property type="component" value="Unassembled WGS sequence"/>
</dbReference>
<dbReference type="OrthoDB" id="8685725at2"/>
<reference evidence="1 2" key="1">
    <citation type="journal article" date="2014" name="Genome Announc.">
        <title>Draft Genome Sequence of Advenella kashmirensis Strain W13003, a Polycyclic Aromatic Hydrocarbon-Degrading Bacterium.</title>
        <authorList>
            <person name="Wang X."/>
            <person name="Jin D."/>
            <person name="Zhou L."/>
            <person name="Wu L."/>
            <person name="An W."/>
            <person name="Zhao L."/>
        </authorList>
    </citation>
    <scope>NUCLEOTIDE SEQUENCE [LARGE SCALE GENOMIC DNA]</scope>
    <source>
        <strain evidence="1 2">W13003</strain>
    </source>
</reference>
<protein>
    <submittedName>
        <fullName evidence="1">Uncharacterized protein</fullName>
    </submittedName>
</protein>